<name>A0A396GZI5_MEDTR</name>
<dbReference type="AlphaFoldDB" id="A0A396GZI5"/>
<dbReference type="EMBL" id="PSQE01000007">
    <property type="protein sequence ID" value="RHN45631.1"/>
    <property type="molecule type" value="Genomic_DNA"/>
</dbReference>
<dbReference type="Proteomes" id="UP000265566">
    <property type="component" value="Chromosome 7"/>
</dbReference>
<proteinExistence type="predicted"/>
<dbReference type="Gramene" id="rna40011">
    <property type="protein sequence ID" value="RHN45631.1"/>
    <property type="gene ID" value="gene40011"/>
</dbReference>
<evidence type="ECO:0000313" key="3">
    <source>
        <dbReference type="Proteomes" id="UP000265566"/>
    </source>
</evidence>
<organism evidence="2 3">
    <name type="scientific">Medicago truncatula</name>
    <name type="common">Barrel medic</name>
    <name type="synonym">Medicago tribuloides</name>
    <dbReference type="NCBI Taxonomy" id="3880"/>
    <lineage>
        <taxon>Eukaryota</taxon>
        <taxon>Viridiplantae</taxon>
        <taxon>Streptophyta</taxon>
        <taxon>Embryophyta</taxon>
        <taxon>Tracheophyta</taxon>
        <taxon>Spermatophyta</taxon>
        <taxon>Magnoliopsida</taxon>
        <taxon>eudicotyledons</taxon>
        <taxon>Gunneridae</taxon>
        <taxon>Pentapetalae</taxon>
        <taxon>rosids</taxon>
        <taxon>fabids</taxon>
        <taxon>Fabales</taxon>
        <taxon>Fabaceae</taxon>
        <taxon>Papilionoideae</taxon>
        <taxon>50 kb inversion clade</taxon>
        <taxon>NPAAA clade</taxon>
        <taxon>Hologalegina</taxon>
        <taxon>IRL clade</taxon>
        <taxon>Trifolieae</taxon>
        <taxon>Medicago</taxon>
    </lineage>
</organism>
<reference evidence="3" key="1">
    <citation type="journal article" date="2018" name="Nat. Plants">
        <title>Whole-genome landscape of Medicago truncatula symbiotic genes.</title>
        <authorList>
            <person name="Pecrix Y."/>
            <person name="Staton S.E."/>
            <person name="Sallet E."/>
            <person name="Lelandais-Briere C."/>
            <person name="Moreau S."/>
            <person name="Carrere S."/>
            <person name="Blein T."/>
            <person name="Jardinaud M.F."/>
            <person name="Latrasse D."/>
            <person name="Zouine M."/>
            <person name="Zahm M."/>
            <person name="Kreplak J."/>
            <person name="Mayjonade B."/>
            <person name="Satge C."/>
            <person name="Perez M."/>
            <person name="Cauet S."/>
            <person name="Marande W."/>
            <person name="Chantry-Darmon C."/>
            <person name="Lopez-Roques C."/>
            <person name="Bouchez O."/>
            <person name="Berard A."/>
            <person name="Debelle F."/>
            <person name="Munos S."/>
            <person name="Bendahmane A."/>
            <person name="Berges H."/>
            <person name="Niebel A."/>
            <person name="Buitink J."/>
            <person name="Frugier F."/>
            <person name="Benhamed M."/>
            <person name="Crespi M."/>
            <person name="Gouzy J."/>
            <person name="Gamas P."/>
        </authorList>
    </citation>
    <scope>NUCLEOTIDE SEQUENCE [LARGE SCALE GENOMIC DNA]</scope>
    <source>
        <strain evidence="3">cv. Jemalong A17</strain>
    </source>
</reference>
<accession>A0A396GZI5</accession>
<evidence type="ECO:0000313" key="2">
    <source>
        <dbReference type="EMBL" id="RHN45631.1"/>
    </source>
</evidence>
<feature type="region of interest" description="Disordered" evidence="1">
    <location>
        <begin position="1"/>
        <end position="33"/>
    </location>
</feature>
<comment type="caution">
    <text evidence="2">The sequence shown here is derived from an EMBL/GenBank/DDBJ whole genome shotgun (WGS) entry which is preliminary data.</text>
</comment>
<protein>
    <submittedName>
        <fullName evidence="2">Uncharacterized protein</fullName>
    </submittedName>
</protein>
<gene>
    <name evidence="2" type="ORF">MtrunA17_Chr7g0233451</name>
</gene>
<evidence type="ECO:0000256" key="1">
    <source>
        <dbReference type="SAM" id="MobiDB-lite"/>
    </source>
</evidence>
<sequence>MSLLPPLIYSGNPDPPWREARRRHHPPPDCDRNPVIAYQF</sequence>